<dbReference type="InterPro" id="IPR013785">
    <property type="entry name" value="Aldolase_TIM"/>
</dbReference>
<comment type="caution">
    <text evidence="11">The sequence shown here is derived from an EMBL/GenBank/DDBJ whole genome shotgun (WGS) entry which is preliminary data.</text>
</comment>
<gene>
    <name evidence="11" type="ORF">ENS64_03050</name>
</gene>
<keyword evidence="7" id="KW-0464">Manganese</keyword>
<organism evidence="11">
    <name type="scientific">Schlesneria paludicola</name>
    <dbReference type="NCBI Taxonomy" id="360056"/>
    <lineage>
        <taxon>Bacteria</taxon>
        <taxon>Pseudomonadati</taxon>
        <taxon>Planctomycetota</taxon>
        <taxon>Planctomycetia</taxon>
        <taxon>Planctomycetales</taxon>
        <taxon>Planctomycetaceae</taxon>
        <taxon>Schlesneria</taxon>
    </lineage>
</organism>
<dbReference type="InterPro" id="IPR050073">
    <property type="entry name" value="2-IPM_HCS-like"/>
</dbReference>
<evidence type="ECO:0000256" key="6">
    <source>
        <dbReference type="ARBA" id="ARBA00022679"/>
    </source>
</evidence>
<dbReference type="Gene3D" id="3.20.20.70">
    <property type="entry name" value="Aldolase class I"/>
    <property type="match status" value="1"/>
</dbReference>
<keyword evidence="4" id="KW-0432">Leucine biosynthesis</keyword>
<dbReference type="GO" id="GO:0003852">
    <property type="term" value="F:2-isopropylmalate synthase activity"/>
    <property type="evidence" value="ECO:0007669"/>
    <property type="project" value="UniProtKB-EC"/>
</dbReference>
<name>A0A7C4LJ24_9PLAN</name>
<dbReference type="SUPFAM" id="SSF51569">
    <property type="entry name" value="Aldolase"/>
    <property type="match status" value="1"/>
</dbReference>
<dbReference type="PROSITE" id="PS00816">
    <property type="entry name" value="AIPM_HOMOCIT_SYNTH_2"/>
    <property type="match status" value="1"/>
</dbReference>
<dbReference type="FunFam" id="3.20.20.70:FF:000010">
    <property type="entry name" value="2-isopropylmalate synthase"/>
    <property type="match status" value="1"/>
</dbReference>
<evidence type="ECO:0000256" key="4">
    <source>
        <dbReference type="ARBA" id="ARBA00022430"/>
    </source>
</evidence>
<dbReference type="PANTHER" id="PTHR10277:SF9">
    <property type="entry name" value="2-ISOPROPYLMALATE SYNTHASE 1, CHLOROPLASTIC-RELATED"/>
    <property type="match status" value="1"/>
</dbReference>
<dbReference type="InterPro" id="IPR000891">
    <property type="entry name" value="PYR_CT"/>
</dbReference>
<proteinExistence type="inferred from homology"/>
<reference evidence="11" key="1">
    <citation type="journal article" date="2020" name="mSystems">
        <title>Genome- and Community-Level Interaction Insights into Carbon Utilization and Element Cycling Functions of Hydrothermarchaeota in Hydrothermal Sediment.</title>
        <authorList>
            <person name="Zhou Z."/>
            <person name="Liu Y."/>
            <person name="Xu W."/>
            <person name="Pan J."/>
            <person name="Luo Z.H."/>
            <person name="Li M."/>
        </authorList>
    </citation>
    <scope>NUCLEOTIDE SEQUENCE [LARGE SCALE GENOMIC DNA]</scope>
    <source>
        <strain evidence="11">SpSt-508</strain>
    </source>
</reference>
<dbReference type="GO" id="GO:0009098">
    <property type="term" value="P:L-leucine biosynthetic process"/>
    <property type="evidence" value="ECO:0007669"/>
    <property type="project" value="UniProtKB-KW"/>
</dbReference>
<dbReference type="AlphaFoldDB" id="A0A7C4LJ24"/>
<keyword evidence="11" id="KW-0670">Pyruvate</keyword>
<dbReference type="InterPro" id="IPR054691">
    <property type="entry name" value="LeuA/HCS_post-cat"/>
</dbReference>
<evidence type="ECO:0000313" key="11">
    <source>
        <dbReference type="EMBL" id="HGT38232.1"/>
    </source>
</evidence>
<evidence type="ECO:0000256" key="3">
    <source>
        <dbReference type="ARBA" id="ARBA00012973"/>
    </source>
</evidence>
<evidence type="ECO:0000256" key="8">
    <source>
        <dbReference type="ARBA" id="ARBA00023304"/>
    </source>
</evidence>
<comment type="pathway">
    <text evidence="1">Amino-acid biosynthesis; L-leucine biosynthesis; L-leucine from 3-methyl-2-oxobutanoate: step 1/4.</text>
</comment>
<protein>
    <recommendedName>
        <fullName evidence="3">2-isopropylmalate synthase</fullName>
        <ecNumber evidence="3">2.3.3.13</ecNumber>
    </recommendedName>
</protein>
<evidence type="ECO:0000256" key="7">
    <source>
        <dbReference type="ARBA" id="ARBA00023211"/>
    </source>
</evidence>
<dbReference type="PROSITE" id="PS50991">
    <property type="entry name" value="PYR_CT"/>
    <property type="match status" value="1"/>
</dbReference>
<evidence type="ECO:0000256" key="9">
    <source>
        <dbReference type="RuleBase" id="RU003523"/>
    </source>
</evidence>
<dbReference type="Gene3D" id="1.10.238.260">
    <property type="match status" value="1"/>
</dbReference>
<dbReference type="PANTHER" id="PTHR10277">
    <property type="entry name" value="HOMOCITRATE SYNTHASE-RELATED"/>
    <property type="match status" value="1"/>
</dbReference>
<dbReference type="PROSITE" id="PS00815">
    <property type="entry name" value="AIPM_HOMOCIT_SYNTH_1"/>
    <property type="match status" value="1"/>
</dbReference>
<evidence type="ECO:0000259" key="10">
    <source>
        <dbReference type="PROSITE" id="PS50991"/>
    </source>
</evidence>
<dbReference type="InterPro" id="IPR002034">
    <property type="entry name" value="AIPM/Hcit_synth_CS"/>
</dbReference>
<dbReference type="Pfam" id="PF00682">
    <property type="entry name" value="HMGL-like"/>
    <property type="match status" value="1"/>
</dbReference>
<evidence type="ECO:0000256" key="5">
    <source>
        <dbReference type="ARBA" id="ARBA00022605"/>
    </source>
</evidence>
<evidence type="ECO:0000256" key="2">
    <source>
        <dbReference type="ARBA" id="ARBA00009396"/>
    </source>
</evidence>
<keyword evidence="5" id="KW-0028">Amino-acid biosynthesis</keyword>
<evidence type="ECO:0000256" key="1">
    <source>
        <dbReference type="ARBA" id="ARBA00004689"/>
    </source>
</evidence>
<dbReference type="CDD" id="cd07940">
    <property type="entry name" value="DRE_TIM_IPMS"/>
    <property type="match status" value="1"/>
</dbReference>
<keyword evidence="6 9" id="KW-0808">Transferase</keyword>
<dbReference type="Pfam" id="PF22617">
    <property type="entry name" value="HCS_D2"/>
    <property type="match status" value="1"/>
</dbReference>
<keyword evidence="8" id="KW-0100">Branched-chain amino acid biosynthesis</keyword>
<comment type="similarity">
    <text evidence="2">Belongs to the alpha-IPM synthase/homocitrate synthase family. LeuA type 1 subfamily.</text>
</comment>
<dbReference type="EC" id="2.3.3.13" evidence="3"/>
<sequence length="424" mass="45780">MSFLGSIGRRVTTAIKHAVIQHHRRSGLVLFSDTTLRDGEQMPGATLEPDDKVEIALALERAGVHSIDAGFPASSQQDIAAIRKMIGRVKKPVLTALCRTVRADIDAADRALTGQPPHKRGVSLFIGVSPIHREHKLHKSKDEILRIVADTVAYASEKFEIVAFGPEDASRTEPEFLCACYRIAIDAGATTLGFPDTVGVLTPEKARDMIRRIQDGVPNIDRALLAVHFHNDLGLAVANTLACIQEGVHVVQCTVNGIGERAGNTSLEEVAMALELHADQYGRRAKLDVSQLVPLCRLVQRLTGIRYAANKPICGDNIFATEAGIHQDGLLKNPDTYLPFRPERVGGDPIRLVLGRHSGRSAVAHHLAQLGLNADEFTVQQVLEQIKSLPKGSTVDDALLRRLAGHRPPLAAREPGGNGAAQAG</sequence>
<feature type="domain" description="Pyruvate carboxyltransferase" evidence="10">
    <location>
        <begin position="29"/>
        <end position="293"/>
    </location>
</feature>
<dbReference type="EMBL" id="DSVQ01000006">
    <property type="protein sequence ID" value="HGT38232.1"/>
    <property type="molecule type" value="Genomic_DNA"/>
</dbReference>
<accession>A0A7C4LJ24</accession>